<proteinExistence type="predicted"/>
<feature type="region of interest" description="Disordered" evidence="1">
    <location>
        <begin position="285"/>
        <end position="313"/>
    </location>
</feature>
<organism evidence="2">
    <name type="scientific">Siphoviridae sp. ct1Eo1</name>
    <dbReference type="NCBI Taxonomy" id="2825307"/>
    <lineage>
        <taxon>Viruses</taxon>
        <taxon>Duplodnaviria</taxon>
        <taxon>Heunggongvirae</taxon>
        <taxon>Uroviricota</taxon>
        <taxon>Caudoviricetes</taxon>
    </lineage>
</organism>
<evidence type="ECO:0000313" key="2">
    <source>
        <dbReference type="EMBL" id="DAE02094.1"/>
    </source>
</evidence>
<accession>A0A8S5P4V3</accession>
<name>A0A8S5P4V3_9CAUD</name>
<reference evidence="2" key="1">
    <citation type="journal article" date="2021" name="Proc. Natl. Acad. Sci. U.S.A.">
        <title>A Catalog of Tens of Thousands of Viruses from Human Metagenomes Reveals Hidden Associations with Chronic Diseases.</title>
        <authorList>
            <person name="Tisza M.J."/>
            <person name="Buck C.B."/>
        </authorList>
    </citation>
    <scope>NUCLEOTIDE SEQUENCE</scope>
    <source>
        <strain evidence="2">Ct1Eo1</strain>
    </source>
</reference>
<sequence length="639" mass="72482">MPPTERKKNNMVREPEAMPFWEALSLLEGKEAVASAMTTAEWRRMPVAVRLKSQFSATLTSVKAAKAITDYLTGYVRGDKAVNDRGQEYQVYQGRAEFVAQMRDIMIEEGFGKVLHDGTLDPDIHDNDLRDLRGCRRLQLIFDTQTEQAASFAQWQESQDPDVLDVYPCQRFVRVRPVHTPRPYHDAAIGTIRRKDDLAFWVSLNRDFQVPWGPWGFNSGCGVEDVDRDEAEAEGVIKPTDKVRPIAKDFLEGLNESIRGLDDQARRYIQAQLDNQVRFLGDSAFFNPKDQPRPVDPAQTPPVRPAKTPEQIDAQKKRIGETIASRQQRQADQRAAVEKTAREDFRARMDAALGPLRERRDSLLQQVAQDKSIESWMAYKAADEAYIKAAKSWNPGGMLHKAMIKDIAQRQSKLWDKTYRDSLRFLGTEGMLVPKDKRGMIALSSVIIDSHLRIKADKPRKLSPNIRKGLDLVTSIVPADKLPSGLGLQIVKNNSLRAFQLDGNIKISDQHLPSVVAHELAHAIEFSNPDVLRKSAAFLYDRGAGMPAKSLSNLEPGVKYKSVEKALEDKWKERGGRAYIGKVYVRGYHPEMKREDFVANVQGSEILSMGIQRLLEDPVRFRQQDPDYFNFIKSQLSRI</sequence>
<dbReference type="EMBL" id="BK015340">
    <property type="protein sequence ID" value="DAE02094.1"/>
    <property type="molecule type" value="Genomic_DNA"/>
</dbReference>
<protein>
    <submittedName>
        <fullName evidence="2">Glucose-regulated metallo-peptidase M90</fullName>
    </submittedName>
</protein>
<evidence type="ECO:0000256" key="1">
    <source>
        <dbReference type="SAM" id="MobiDB-lite"/>
    </source>
</evidence>